<keyword evidence="2" id="KW-1185">Reference proteome</keyword>
<accession>A0ABX1R7R0</accession>
<proteinExistence type="predicted"/>
<evidence type="ECO:0000313" key="2">
    <source>
        <dbReference type="Proteomes" id="UP000709336"/>
    </source>
</evidence>
<organism evidence="1 2">
    <name type="scientific">Alteromonas ponticola</name>
    <dbReference type="NCBI Taxonomy" id="2720613"/>
    <lineage>
        <taxon>Bacteria</taxon>
        <taxon>Pseudomonadati</taxon>
        <taxon>Pseudomonadota</taxon>
        <taxon>Gammaproteobacteria</taxon>
        <taxon>Alteromonadales</taxon>
        <taxon>Alteromonadaceae</taxon>
        <taxon>Alteromonas/Salinimonas group</taxon>
        <taxon>Alteromonas</taxon>
    </lineage>
</organism>
<evidence type="ECO:0000313" key="1">
    <source>
        <dbReference type="EMBL" id="NMH61285.1"/>
    </source>
</evidence>
<dbReference type="RefSeq" id="WP_169211849.1">
    <property type="nucleotide sequence ID" value="NZ_JAATNW010000008.1"/>
</dbReference>
<dbReference type="EMBL" id="JAATNW010000008">
    <property type="protein sequence ID" value="NMH61285.1"/>
    <property type="molecule type" value="Genomic_DNA"/>
</dbReference>
<comment type="caution">
    <text evidence="1">The sequence shown here is derived from an EMBL/GenBank/DDBJ whole genome shotgun (WGS) entry which is preliminary data.</text>
</comment>
<gene>
    <name evidence="1" type="ORF">HCJ96_14740</name>
</gene>
<protein>
    <submittedName>
        <fullName evidence="1">Uncharacterized protein</fullName>
    </submittedName>
</protein>
<reference evidence="1 2" key="1">
    <citation type="submission" date="2020-03" db="EMBL/GenBank/DDBJ databases">
        <title>Alteromonas ponticola sp. nov., isolated from seawater.</title>
        <authorList>
            <person name="Yoon J.-H."/>
            <person name="Kim Y.-O."/>
        </authorList>
    </citation>
    <scope>NUCLEOTIDE SEQUENCE [LARGE SCALE GENOMIC DNA]</scope>
    <source>
        <strain evidence="1 2">MYP5</strain>
    </source>
</reference>
<name>A0ABX1R7R0_9ALTE</name>
<dbReference type="Proteomes" id="UP000709336">
    <property type="component" value="Unassembled WGS sequence"/>
</dbReference>
<sequence>MQDTRPKTRIFKRKNVIFEVGSNYYDENDVKRCVTNITALVEGLEQWVLISIPDKSKGVTPAAARTAVNLLKQALHNNCAALLVLTSNTSAKIFAHALEEYGLEGKLVCSESIMELMEKAESILGDKALFMDGDLHNKAAREVMSN</sequence>